<organism evidence="2 3">
    <name type="scientific">Pontibacter chinhatensis</name>
    <dbReference type="NCBI Taxonomy" id="1436961"/>
    <lineage>
        <taxon>Bacteria</taxon>
        <taxon>Pseudomonadati</taxon>
        <taxon>Bacteroidota</taxon>
        <taxon>Cytophagia</taxon>
        <taxon>Cytophagales</taxon>
        <taxon>Hymenobacteraceae</taxon>
        <taxon>Pontibacter</taxon>
    </lineage>
</organism>
<dbReference type="OrthoDB" id="853653at2"/>
<keyword evidence="1" id="KW-0812">Transmembrane</keyword>
<feature type="transmembrane region" description="Helical" evidence="1">
    <location>
        <begin position="9"/>
        <end position="27"/>
    </location>
</feature>
<name>A0A1I2RYE0_9BACT</name>
<dbReference type="RefSeq" id="WP_092100027.1">
    <property type="nucleotide sequence ID" value="NZ_FOOT01000002.1"/>
</dbReference>
<keyword evidence="1" id="KW-1133">Transmembrane helix</keyword>
<sequence length="78" mass="8839">MQNRTVEKMLYKVAALLAIVGIILRLTQPSENYLGLYFILGGHILGVAGILLYMKHANEMEQEPLQEEPADRVREKIS</sequence>
<reference evidence="3" key="1">
    <citation type="submission" date="2016-10" db="EMBL/GenBank/DDBJ databases">
        <authorList>
            <person name="Varghese N."/>
            <person name="Submissions S."/>
        </authorList>
    </citation>
    <scope>NUCLEOTIDE SEQUENCE [LARGE SCALE GENOMIC DNA]</scope>
    <source>
        <strain evidence="3">LP51</strain>
    </source>
</reference>
<dbReference type="AlphaFoldDB" id="A0A1I2RYE0"/>
<protein>
    <submittedName>
        <fullName evidence="2">Uncharacterized protein</fullName>
    </submittedName>
</protein>
<dbReference type="STRING" id="1436961.SAMN05421739_102583"/>
<keyword evidence="1" id="KW-0472">Membrane</keyword>
<evidence type="ECO:0000256" key="1">
    <source>
        <dbReference type="SAM" id="Phobius"/>
    </source>
</evidence>
<evidence type="ECO:0000313" key="3">
    <source>
        <dbReference type="Proteomes" id="UP000198724"/>
    </source>
</evidence>
<gene>
    <name evidence="2" type="ORF">SAMN05421739_102583</name>
</gene>
<feature type="transmembrane region" description="Helical" evidence="1">
    <location>
        <begin position="33"/>
        <end position="54"/>
    </location>
</feature>
<evidence type="ECO:0000313" key="2">
    <source>
        <dbReference type="EMBL" id="SFG45644.1"/>
    </source>
</evidence>
<keyword evidence="3" id="KW-1185">Reference proteome</keyword>
<accession>A0A1I2RYE0</accession>
<dbReference type="Proteomes" id="UP000198724">
    <property type="component" value="Unassembled WGS sequence"/>
</dbReference>
<proteinExistence type="predicted"/>
<dbReference type="EMBL" id="FOOT01000002">
    <property type="protein sequence ID" value="SFG45644.1"/>
    <property type="molecule type" value="Genomic_DNA"/>
</dbReference>